<dbReference type="EMBL" id="CP121261">
    <property type="protein sequence ID" value="WFP07564.1"/>
    <property type="molecule type" value="Genomic_DNA"/>
</dbReference>
<evidence type="ECO:0000313" key="2">
    <source>
        <dbReference type="Proteomes" id="UP001214170"/>
    </source>
</evidence>
<keyword evidence="2" id="KW-1185">Reference proteome</keyword>
<dbReference type="RefSeq" id="WP_268079506.1">
    <property type="nucleotide sequence ID" value="NZ_CP106885.1"/>
</dbReference>
<evidence type="ECO:0000313" key="1">
    <source>
        <dbReference type="EMBL" id="WFP07564.1"/>
    </source>
</evidence>
<reference evidence="1 2" key="1">
    <citation type="submission" date="2023-03" db="EMBL/GenBank/DDBJ databases">
        <title>Achromobacter spanius LIG8.</title>
        <authorList>
            <person name="Shrestha S."/>
        </authorList>
    </citation>
    <scope>NUCLEOTIDE SEQUENCE [LARGE SCALE GENOMIC DNA]</scope>
    <source>
        <strain evidence="1 2">LIG8</strain>
    </source>
</reference>
<proteinExistence type="predicted"/>
<gene>
    <name evidence="1" type="ORF">P8T11_25170</name>
</gene>
<name>A0ABY8GSQ8_9BURK</name>
<dbReference type="Proteomes" id="UP001214170">
    <property type="component" value="Chromosome"/>
</dbReference>
<dbReference type="Pfam" id="PF19759">
    <property type="entry name" value="DUF6246"/>
    <property type="match status" value="1"/>
</dbReference>
<dbReference type="InterPro" id="IPR046213">
    <property type="entry name" value="DUF6246"/>
</dbReference>
<accession>A0ABY8GSQ8</accession>
<protein>
    <submittedName>
        <fullName evidence="1">DUF6246 family protein</fullName>
    </submittedName>
</protein>
<sequence length="209" mass="22359">MILTEIGEVGVYAGEQVVRLRPSLYAMSRLGDPVEIVETFATVMGGAEDDAQASRLFQAALGVIYSCSVDDVDPSSLFGTYETTSGALEYVPGVAPAEHVVPLARCLLKHGVTGALPPMPRRPGDDEPVYVKEFLARDHVATAMAHLGVSERDAWNLTMTGLVGALRAKFPPAESNAPGARAPTKEEHNATMAWFDKIEAKRKAAKGVH</sequence>
<organism evidence="1 2">
    <name type="scientific">Achromobacter spanius</name>
    <dbReference type="NCBI Taxonomy" id="217203"/>
    <lineage>
        <taxon>Bacteria</taxon>
        <taxon>Pseudomonadati</taxon>
        <taxon>Pseudomonadota</taxon>
        <taxon>Betaproteobacteria</taxon>
        <taxon>Burkholderiales</taxon>
        <taxon>Alcaligenaceae</taxon>
        <taxon>Achromobacter</taxon>
    </lineage>
</organism>